<evidence type="ECO:0000313" key="4">
    <source>
        <dbReference type="Proteomes" id="UP000612893"/>
    </source>
</evidence>
<dbReference type="AlphaFoldDB" id="A0A934JYI0"/>
<evidence type="ECO:0008006" key="5">
    <source>
        <dbReference type="Google" id="ProtNLM"/>
    </source>
</evidence>
<dbReference type="Proteomes" id="UP000612893">
    <property type="component" value="Unassembled WGS sequence"/>
</dbReference>
<proteinExistence type="predicted"/>
<protein>
    <recommendedName>
        <fullName evidence="5">Peptidase M50 domain-containing protein</fullName>
    </recommendedName>
</protein>
<feature type="transmembrane region" description="Helical" evidence="2">
    <location>
        <begin position="117"/>
        <end position="138"/>
    </location>
</feature>
<comment type="caution">
    <text evidence="3">The sequence shown here is derived from an EMBL/GenBank/DDBJ whole genome shotgun (WGS) entry which is preliminary data.</text>
</comment>
<organism evidence="3 4">
    <name type="scientific">Candidatus Nephthysia bennettiae</name>
    <dbReference type="NCBI Taxonomy" id="3127016"/>
    <lineage>
        <taxon>Bacteria</taxon>
        <taxon>Bacillati</taxon>
        <taxon>Candidatus Dormiibacterota</taxon>
        <taxon>Candidatus Dormibacteria</taxon>
        <taxon>Candidatus Dormibacterales</taxon>
        <taxon>Candidatus Dormibacteraceae</taxon>
        <taxon>Candidatus Nephthysia</taxon>
    </lineage>
</organism>
<feature type="compositionally biased region" description="Low complexity" evidence="1">
    <location>
        <begin position="368"/>
        <end position="381"/>
    </location>
</feature>
<evidence type="ECO:0000256" key="1">
    <source>
        <dbReference type="SAM" id="MobiDB-lite"/>
    </source>
</evidence>
<gene>
    <name evidence="3" type="ORF">JF922_00045</name>
</gene>
<keyword evidence="2" id="KW-0812">Transmembrane</keyword>
<reference evidence="3" key="1">
    <citation type="submission" date="2020-10" db="EMBL/GenBank/DDBJ databases">
        <title>Ca. Dormibacterota MAGs.</title>
        <authorList>
            <person name="Montgomery K."/>
        </authorList>
    </citation>
    <scope>NUCLEOTIDE SEQUENCE [LARGE SCALE GENOMIC DNA]</scope>
    <source>
        <strain evidence="3">SC8812_S17_10</strain>
    </source>
</reference>
<keyword evidence="2" id="KW-1133">Transmembrane helix</keyword>
<keyword evidence="4" id="KW-1185">Reference proteome</keyword>
<dbReference type="EMBL" id="JAEKNR010000002">
    <property type="protein sequence ID" value="MBJ7596469.1"/>
    <property type="molecule type" value="Genomic_DNA"/>
</dbReference>
<feature type="region of interest" description="Disordered" evidence="1">
    <location>
        <begin position="326"/>
        <end position="388"/>
    </location>
</feature>
<name>A0A934JYI0_9BACT</name>
<sequence length="388" mass="41053">MALVAEVVLVVAVSVCALLLSWTVHDLSHAAGFRLVGMAFFQIRIGPLAVDAPPAGWRFRYVGFKGRWAGLAPDLEQAGPEGLRARAAFAVAAGGLGELLVAVGAGVVALRGGGLPFWIAAVVVMASGLLNLLLPVSAMDEAGELRSDGRTLWELLLAPDRARAWMASMALASALLSGQRRPRDLDERWVALAISVEPDSATLAMGRMTAHHRALDRGDGERATGLLLSAPAMGALLPPTRRAELAAWTAYSLARFQRDVEGAARALDVIHDWSENQWILDLATAALSLASGRPDNALTLCDWLLLTKWRDGDGYAAMLRDQVEAAPGRCGSGGPRRHGPRACRSSGPAGPDAWPYPDREGAGRGRLAEPAGARAPAGWAARRSDSHL</sequence>
<feature type="transmembrane region" description="Helical" evidence="2">
    <location>
        <begin position="87"/>
        <end position="110"/>
    </location>
</feature>
<feature type="compositionally biased region" description="Basic and acidic residues" evidence="1">
    <location>
        <begin position="357"/>
        <end position="367"/>
    </location>
</feature>
<evidence type="ECO:0000313" key="3">
    <source>
        <dbReference type="EMBL" id="MBJ7596469.1"/>
    </source>
</evidence>
<accession>A0A934JYI0</accession>
<evidence type="ECO:0000256" key="2">
    <source>
        <dbReference type="SAM" id="Phobius"/>
    </source>
</evidence>
<keyword evidence="2" id="KW-0472">Membrane</keyword>